<dbReference type="RefSeq" id="WP_166532376.1">
    <property type="nucleotide sequence ID" value="NZ_VNHW01000003.1"/>
</dbReference>
<feature type="domain" description="HTH gntR-type" evidence="4">
    <location>
        <begin position="3"/>
        <end position="70"/>
    </location>
</feature>
<dbReference type="SMART" id="SM00895">
    <property type="entry name" value="FCD"/>
    <property type="match status" value="1"/>
</dbReference>
<keyword evidence="2" id="KW-0238">DNA-binding</keyword>
<organism evidence="5 6">
    <name type="scientific">Blastococcus xanthinilyticus</name>
    <dbReference type="NCBI Taxonomy" id="1564164"/>
    <lineage>
        <taxon>Bacteria</taxon>
        <taxon>Bacillati</taxon>
        <taxon>Actinomycetota</taxon>
        <taxon>Actinomycetes</taxon>
        <taxon>Geodermatophilales</taxon>
        <taxon>Geodermatophilaceae</taxon>
        <taxon>Blastococcus</taxon>
    </lineage>
</organism>
<dbReference type="Proteomes" id="UP000322499">
    <property type="component" value="Unassembled WGS sequence"/>
</dbReference>
<dbReference type="InterPro" id="IPR008920">
    <property type="entry name" value="TF_FadR/GntR_C"/>
</dbReference>
<accession>A0A5S5D1G4</accession>
<keyword evidence="3" id="KW-0804">Transcription</keyword>
<evidence type="ECO:0000259" key="4">
    <source>
        <dbReference type="PROSITE" id="PS50949"/>
    </source>
</evidence>
<dbReference type="Gene3D" id="1.10.10.10">
    <property type="entry name" value="Winged helix-like DNA-binding domain superfamily/Winged helix DNA-binding domain"/>
    <property type="match status" value="1"/>
</dbReference>
<keyword evidence="1" id="KW-0805">Transcription regulation</keyword>
<dbReference type="InterPro" id="IPR000524">
    <property type="entry name" value="Tscrpt_reg_HTH_GntR"/>
</dbReference>
<evidence type="ECO:0000313" key="5">
    <source>
        <dbReference type="EMBL" id="TYP89194.1"/>
    </source>
</evidence>
<sequence length="217" mass="23339">MASPAQDSAEQVLRVAISRGDMPPGYRLVEAELVALTGVSRSAVRLAIDALAVEGLVERIQNKGARVRVVSTEEAVAITECREPLEGLLARKAAERRTAEEAERLQAHLRVMACAVHEGDLVRYSELIQEVHGLIRDAAHHPVAAGLVQRLQAQLVRHQFRLSLRPGRPRVSLAEFTALVDAVVAGDADRAEEAARAHMRSVVAALAETVSDTGATA</sequence>
<reference evidence="5 6" key="1">
    <citation type="submission" date="2019-07" db="EMBL/GenBank/DDBJ databases">
        <title>Genomic Encyclopedia of Archaeal and Bacterial Type Strains, Phase II (KMG-II): from individual species to whole genera.</title>
        <authorList>
            <person name="Goeker M."/>
        </authorList>
    </citation>
    <scope>NUCLEOTIDE SEQUENCE [LARGE SCALE GENOMIC DNA]</scope>
    <source>
        <strain evidence="5 6">DSM 46842</strain>
    </source>
</reference>
<dbReference type="Gene3D" id="1.20.120.530">
    <property type="entry name" value="GntR ligand-binding domain-like"/>
    <property type="match status" value="1"/>
</dbReference>
<dbReference type="InterPro" id="IPR036390">
    <property type="entry name" value="WH_DNA-bd_sf"/>
</dbReference>
<proteinExistence type="predicted"/>
<dbReference type="SMART" id="SM00345">
    <property type="entry name" value="HTH_GNTR"/>
    <property type="match status" value="1"/>
</dbReference>
<evidence type="ECO:0000313" key="6">
    <source>
        <dbReference type="Proteomes" id="UP000322499"/>
    </source>
</evidence>
<evidence type="ECO:0000256" key="1">
    <source>
        <dbReference type="ARBA" id="ARBA00023015"/>
    </source>
</evidence>
<comment type="caution">
    <text evidence="5">The sequence shown here is derived from an EMBL/GenBank/DDBJ whole genome shotgun (WGS) entry which is preliminary data.</text>
</comment>
<dbReference type="SUPFAM" id="SSF48008">
    <property type="entry name" value="GntR ligand-binding domain-like"/>
    <property type="match status" value="1"/>
</dbReference>
<name>A0A5S5D1G4_9ACTN</name>
<dbReference type="GO" id="GO:0003677">
    <property type="term" value="F:DNA binding"/>
    <property type="evidence" value="ECO:0007669"/>
    <property type="project" value="UniProtKB-KW"/>
</dbReference>
<evidence type="ECO:0000256" key="2">
    <source>
        <dbReference type="ARBA" id="ARBA00023125"/>
    </source>
</evidence>
<evidence type="ECO:0000256" key="3">
    <source>
        <dbReference type="ARBA" id="ARBA00023163"/>
    </source>
</evidence>
<dbReference type="Pfam" id="PF07729">
    <property type="entry name" value="FCD"/>
    <property type="match status" value="1"/>
</dbReference>
<keyword evidence="6" id="KW-1185">Reference proteome</keyword>
<dbReference type="GO" id="GO:0003700">
    <property type="term" value="F:DNA-binding transcription factor activity"/>
    <property type="evidence" value="ECO:0007669"/>
    <property type="project" value="InterPro"/>
</dbReference>
<dbReference type="InterPro" id="IPR011711">
    <property type="entry name" value="GntR_C"/>
</dbReference>
<dbReference type="PROSITE" id="PS50949">
    <property type="entry name" value="HTH_GNTR"/>
    <property type="match status" value="1"/>
</dbReference>
<dbReference type="PANTHER" id="PTHR43537:SF24">
    <property type="entry name" value="GLUCONATE OPERON TRANSCRIPTIONAL REPRESSOR"/>
    <property type="match status" value="1"/>
</dbReference>
<gene>
    <name evidence="5" type="ORF">BD833_103351</name>
</gene>
<dbReference type="SUPFAM" id="SSF46785">
    <property type="entry name" value="Winged helix' DNA-binding domain"/>
    <property type="match status" value="1"/>
</dbReference>
<dbReference type="InterPro" id="IPR036388">
    <property type="entry name" value="WH-like_DNA-bd_sf"/>
</dbReference>
<protein>
    <submittedName>
        <fullName evidence="5">GntR family transcriptional regulator</fullName>
    </submittedName>
</protein>
<dbReference type="EMBL" id="VNHW01000003">
    <property type="protein sequence ID" value="TYP89194.1"/>
    <property type="molecule type" value="Genomic_DNA"/>
</dbReference>
<dbReference type="AlphaFoldDB" id="A0A5S5D1G4"/>
<dbReference type="PANTHER" id="PTHR43537">
    <property type="entry name" value="TRANSCRIPTIONAL REGULATOR, GNTR FAMILY"/>
    <property type="match status" value="1"/>
</dbReference>
<dbReference type="Pfam" id="PF00392">
    <property type="entry name" value="GntR"/>
    <property type="match status" value="1"/>
</dbReference>